<evidence type="ECO:0000313" key="1">
    <source>
        <dbReference type="EMBL" id="MBB6125581.1"/>
    </source>
</evidence>
<accession>A0A841JBU1</accession>
<dbReference type="AlphaFoldDB" id="A0A841JBU1"/>
<comment type="caution">
    <text evidence="1">The sequence shown here is derived from an EMBL/GenBank/DDBJ whole genome shotgun (WGS) entry which is preliminary data.</text>
</comment>
<sequence length="165" mass="17788">MTDLPLHYEASATIARSAESIFAMADEPDLMTKHMGGPSLMMGGGSMRCELDALGGKATGSVIRLAGTAFGLTIAAEEVVEARVPPTRKVWATIGMPQLVVIRAYRMGFAITPSGAGNLLLVWIDYALPEPGLARWLARAFGGMFARWCVNNMVREIQHRQAGRP</sequence>
<reference evidence="1 2" key="1">
    <citation type="submission" date="2020-08" db="EMBL/GenBank/DDBJ databases">
        <title>Genomic Encyclopedia of Type Strains, Phase IV (KMG-IV): sequencing the most valuable type-strain genomes for metagenomic binning, comparative biology and taxonomic classification.</title>
        <authorList>
            <person name="Goeker M."/>
        </authorList>
    </citation>
    <scope>NUCLEOTIDE SEQUENCE [LARGE SCALE GENOMIC DNA]</scope>
    <source>
        <strain evidence="1 2">DSM 102255</strain>
    </source>
</reference>
<evidence type="ECO:0008006" key="3">
    <source>
        <dbReference type="Google" id="ProtNLM"/>
    </source>
</evidence>
<dbReference type="EMBL" id="JACIJP010000009">
    <property type="protein sequence ID" value="MBB6125581.1"/>
    <property type="molecule type" value="Genomic_DNA"/>
</dbReference>
<evidence type="ECO:0000313" key="2">
    <source>
        <dbReference type="Proteomes" id="UP000552700"/>
    </source>
</evidence>
<dbReference type="RefSeq" id="WP_184081797.1">
    <property type="nucleotide sequence ID" value="NZ_JACIJP010000009.1"/>
</dbReference>
<proteinExistence type="predicted"/>
<dbReference type="Gene3D" id="3.30.530.20">
    <property type="match status" value="1"/>
</dbReference>
<dbReference type="Proteomes" id="UP000552700">
    <property type="component" value="Unassembled WGS sequence"/>
</dbReference>
<dbReference type="SUPFAM" id="SSF55961">
    <property type="entry name" value="Bet v1-like"/>
    <property type="match status" value="1"/>
</dbReference>
<keyword evidence="2" id="KW-1185">Reference proteome</keyword>
<protein>
    <recommendedName>
        <fullName evidence="3">Polyketide cyclase / dehydrase and lipid transport</fullName>
    </recommendedName>
</protein>
<dbReference type="InterPro" id="IPR023393">
    <property type="entry name" value="START-like_dom_sf"/>
</dbReference>
<organism evidence="1 2">
    <name type="scientific">Sphingobium subterraneum</name>
    <dbReference type="NCBI Taxonomy" id="627688"/>
    <lineage>
        <taxon>Bacteria</taxon>
        <taxon>Pseudomonadati</taxon>
        <taxon>Pseudomonadota</taxon>
        <taxon>Alphaproteobacteria</taxon>
        <taxon>Sphingomonadales</taxon>
        <taxon>Sphingomonadaceae</taxon>
        <taxon>Sphingobium</taxon>
    </lineage>
</organism>
<name>A0A841JBU1_9SPHN</name>
<gene>
    <name evidence="1" type="ORF">FHS92_003345</name>
</gene>